<dbReference type="STRING" id="1123402.SAMN02583745_01416"/>
<dbReference type="FunFam" id="3.40.1780.10:FF:000001">
    <property type="entry name" value="S-adenosylmethionine:tRNA ribosyltransferase-isomerase"/>
    <property type="match status" value="1"/>
</dbReference>
<evidence type="ECO:0000256" key="13">
    <source>
        <dbReference type="HAMAP-Rule" id="MF_00113"/>
    </source>
</evidence>
<dbReference type="OrthoDB" id="9805933at2"/>
<dbReference type="InterPro" id="IPR036100">
    <property type="entry name" value="QueA_sf"/>
</dbReference>
<gene>
    <name evidence="13" type="primary">queA</name>
    <name evidence="14" type="ORF">SAMN02583745_01416</name>
</gene>
<dbReference type="UniPathway" id="UPA00392"/>
<comment type="pathway">
    <text evidence="2 13">tRNA modification; tRNA-queuosine biosynthesis.</text>
</comment>
<dbReference type="NCBIfam" id="NF001140">
    <property type="entry name" value="PRK00147.1"/>
    <property type="match status" value="1"/>
</dbReference>
<evidence type="ECO:0000256" key="6">
    <source>
        <dbReference type="ARBA" id="ARBA00022691"/>
    </source>
</evidence>
<dbReference type="Gene3D" id="3.40.1780.10">
    <property type="entry name" value="QueA-like"/>
    <property type="match status" value="1"/>
</dbReference>
<dbReference type="HAMAP" id="MF_00113">
    <property type="entry name" value="QueA"/>
    <property type="match status" value="1"/>
</dbReference>
<evidence type="ECO:0000256" key="7">
    <source>
        <dbReference type="ARBA" id="ARBA00022785"/>
    </source>
</evidence>
<evidence type="ECO:0000256" key="11">
    <source>
        <dbReference type="ARBA" id="ARBA00069325"/>
    </source>
</evidence>
<evidence type="ECO:0000256" key="4">
    <source>
        <dbReference type="ARBA" id="ARBA00022490"/>
    </source>
</evidence>
<evidence type="ECO:0000256" key="2">
    <source>
        <dbReference type="ARBA" id="ARBA00004691"/>
    </source>
</evidence>
<dbReference type="InterPro" id="IPR003699">
    <property type="entry name" value="QueA"/>
</dbReference>
<comment type="subcellular location">
    <subcellularLocation>
        <location evidence="1 13">Cytoplasm</location>
    </subcellularLocation>
</comment>
<dbReference type="GO" id="GO:0008616">
    <property type="term" value="P:tRNA queuosine(34) biosynthetic process"/>
    <property type="evidence" value="ECO:0007669"/>
    <property type="project" value="UniProtKB-UniRule"/>
</dbReference>
<dbReference type="RefSeq" id="WP_093319047.1">
    <property type="nucleotide sequence ID" value="NZ_FOHV01000009.1"/>
</dbReference>
<evidence type="ECO:0000256" key="9">
    <source>
        <dbReference type="ARBA" id="ARBA00061210"/>
    </source>
</evidence>
<dbReference type="InterPro" id="IPR042119">
    <property type="entry name" value="QueA_dom2"/>
</dbReference>
<dbReference type="NCBIfam" id="TIGR00113">
    <property type="entry name" value="queA"/>
    <property type="match status" value="1"/>
</dbReference>
<dbReference type="Gene3D" id="2.40.10.240">
    <property type="entry name" value="QueA-like"/>
    <property type="match status" value="1"/>
</dbReference>
<dbReference type="Proteomes" id="UP000242642">
    <property type="component" value="Unassembled WGS sequence"/>
</dbReference>
<evidence type="ECO:0000256" key="8">
    <source>
        <dbReference type="ARBA" id="ARBA00052751"/>
    </source>
</evidence>
<keyword evidence="5 13" id="KW-0808">Transferase</keyword>
<dbReference type="PANTHER" id="PTHR30307">
    <property type="entry name" value="S-ADENOSYLMETHIONINE:TRNA RIBOSYLTRANSFERASE-ISOMERASE"/>
    <property type="match status" value="1"/>
</dbReference>
<keyword evidence="7 13" id="KW-0671">Queuosine biosynthesis</keyword>
<evidence type="ECO:0000256" key="5">
    <source>
        <dbReference type="ARBA" id="ARBA00022679"/>
    </source>
</evidence>
<comment type="similarity">
    <text evidence="9 13">Belongs to the QueA family.</text>
</comment>
<dbReference type="EC" id="2.4.99.17" evidence="10 13"/>
<keyword evidence="14" id="KW-0413">Isomerase</keyword>
<keyword evidence="15" id="KW-1185">Reference proteome</keyword>
<name>A0A1I0BZV3_9GAMM</name>
<evidence type="ECO:0000313" key="14">
    <source>
        <dbReference type="EMBL" id="SET12241.1"/>
    </source>
</evidence>
<sequence>MNLSNFSFDLPTELIAKYPSKQRTDCRLLELDGNTGEVNDKTFIDVLQLLCTNDLLIFNNTKVIPARLFGYKQSGGKIEILIERIVDAHTALAHIRSSKSPKNGTKLLVCEQNDSTLEALSTEQNTSIFELQMTSRHDTLFEIQSLSIPIIDILNKIGHMPLPPYIDRADDKEDKDRYQTVYARDEGAVAAPTAGLHFDESLIEQIRNKGIETAFVTLHVGAGTFQPVRVTDIKTHTMHSEFAIVPQETIDAIKLCKQRGGRVIAVGTTSIRSLESAANAVIFPEFQSMALSDAPKVNFDFEKLTAFMGDTNIFIYPGYQFKIVDSLITNFHLPESTLIMLVSAFAGYENTMNAYKHAVDEQYKFFSYGDAMFIHKRNDF</sequence>
<dbReference type="PANTHER" id="PTHR30307:SF0">
    <property type="entry name" value="S-ADENOSYLMETHIONINE:TRNA RIBOSYLTRANSFERASE-ISOMERASE"/>
    <property type="match status" value="1"/>
</dbReference>
<reference evidence="15" key="1">
    <citation type="submission" date="2016-10" db="EMBL/GenBank/DDBJ databases">
        <authorList>
            <person name="Varghese N."/>
            <person name="Submissions S."/>
        </authorList>
    </citation>
    <scope>NUCLEOTIDE SEQUENCE [LARGE SCALE GENOMIC DNA]</scope>
    <source>
        <strain evidence="15">DSM 18579</strain>
    </source>
</reference>
<dbReference type="Pfam" id="PF02547">
    <property type="entry name" value="Queuosine_synth"/>
    <property type="match status" value="1"/>
</dbReference>
<accession>A0A1I0BZV3</accession>
<evidence type="ECO:0000256" key="3">
    <source>
        <dbReference type="ARBA" id="ARBA00011245"/>
    </source>
</evidence>
<dbReference type="AlphaFoldDB" id="A0A1I0BZV3"/>
<dbReference type="GO" id="GO:0051075">
    <property type="term" value="F:S-adenosylmethionine:tRNA ribosyltransferase-isomerase activity"/>
    <property type="evidence" value="ECO:0007669"/>
    <property type="project" value="UniProtKB-EC"/>
</dbReference>
<dbReference type="GO" id="GO:0005737">
    <property type="term" value="C:cytoplasm"/>
    <property type="evidence" value="ECO:0007669"/>
    <property type="project" value="UniProtKB-SubCell"/>
</dbReference>
<comment type="function">
    <text evidence="13">Transfers and isomerizes the ribose moiety from AdoMet to the 7-aminomethyl group of 7-deazaguanine (preQ1-tRNA) to give epoxyqueuosine (oQ-tRNA).</text>
</comment>
<comment type="subunit">
    <text evidence="3 13">Monomer.</text>
</comment>
<keyword evidence="6 13" id="KW-0949">S-adenosyl-L-methionine</keyword>
<evidence type="ECO:0000256" key="12">
    <source>
        <dbReference type="ARBA" id="ARBA00076160"/>
    </source>
</evidence>
<dbReference type="InterPro" id="IPR042118">
    <property type="entry name" value="QueA_dom1"/>
</dbReference>
<evidence type="ECO:0000256" key="10">
    <source>
        <dbReference type="ARBA" id="ARBA00066503"/>
    </source>
</evidence>
<dbReference type="SUPFAM" id="SSF111337">
    <property type="entry name" value="QueA-like"/>
    <property type="match status" value="1"/>
</dbReference>
<organism evidence="14 15">
    <name type="scientific">Thorsellia anophelis DSM 18579</name>
    <dbReference type="NCBI Taxonomy" id="1123402"/>
    <lineage>
        <taxon>Bacteria</taxon>
        <taxon>Pseudomonadati</taxon>
        <taxon>Pseudomonadota</taxon>
        <taxon>Gammaproteobacteria</taxon>
        <taxon>Enterobacterales</taxon>
        <taxon>Thorselliaceae</taxon>
        <taxon>Thorsellia</taxon>
    </lineage>
</organism>
<dbReference type="EMBL" id="FOHV01000009">
    <property type="protein sequence ID" value="SET12241.1"/>
    <property type="molecule type" value="Genomic_DNA"/>
</dbReference>
<keyword evidence="4 13" id="KW-0963">Cytoplasm</keyword>
<evidence type="ECO:0000256" key="1">
    <source>
        <dbReference type="ARBA" id="ARBA00004496"/>
    </source>
</evidence>
<comment type="catalytic activity">
    <reaction evidence="8 13">
        <text>7-aminomethyl-7-carbaguanosine(34) in tRNA + S-adenosyl-L-methionine = epoxyqueuosine(34) in tRNA + adenine + L-methionine + 2 H(+)</text>
        <dbReference type="Rhea" id="RHEA:32155"/>
        <dbReference type="Rhea" id="RHEA-COMP:10342"/>
        <dbReference type="Rhea" id="RHEA-COMP:18582"/>
        <dbReference type="ChEBI" id="CHEBI:15378"/>
        <dbReference type="ChEBI" id="CHEBI:16708"/>
        <dbReference type="ChEBI" id="CHEBI:57844"/>
        <dbReference type="ChEBI" id="CHEBI:59789"/>
        <dbReference type="ChEBI" id="CHEBI:82833"/>
        <dbReference type="ChEBI" id="CHEBI:194443"/>
        <dbReference type="EC" id="2.4.99.17"/>
    </reaction>
</comment>
<evidence type="ECO:0000313" key="15">
    <source>
        <dbReference type="Proteomes" id="UP000242642"/>
    </source>
</evidence>
<protein>
    <recommendedName>
        <fullName evidence="11 13">S-adenosylmethionine:tRNA ribosyltransferase-isomerase</fullName>
        <ecNumber evidence="10 13">2.4.99.17</ecNumber>
    </recommendedName>
    <alternativeName>
        <fullName evidence="12 13">Queuosine biosynthesis protein QueA</fullName>
    </alternativeName>
</protein>
<proteinExistence type="inferred from homology"/>